<dbReference type="Gene3D" id="3.30.1340.10">
    <property type="entry name" value="HPr-like"/>
    <property type="match status" value="1"/>
</dbReference>
<evidence type="ECO:0000313" key="7">
    <source>
        <dbReference type="EMBL" id="MST59901.1"/>
    </source>
</evidence>
<reference evidence="8 14" key="4">
    <citation type="submission" date="2020-04" db="EMBL/GenBank/DDBJ databases">
        <authorList>
            <person name="Hitch T.C.A."/>
            <person name="Wylensek D."/>
            <person name="Clavel T."/>
        </authorList>
    </citation>
    <scope>NUCLEOTIDE SEQUENCE [LARGE SCALE GENOMIC DNA]</scope>
    <source>
        <strain evidence="8 14">105184</strain>
    </source>
</reference>
<dbReference type="RefSeq" id="WP_090844290.1">
    <property type="nucleotide sequence ID" value="NZ_CAXVIU010000005.1"/>
</dbReference>
<evidence type="ECO:0000313" key="8">
    <source>
        <dbReference type="EMBL" id="NMF25308.1"/>
    </source>
</evidence>
<dbReference type="PRINTS" id="PR00107">
    <property type="entry name" value="PHOSPHOCPHPR"/>
</dbReference>
<dbReference type="EMBL" id="JABAGR010000002">
    <property type="protein sequence ID" value="NMF25308.1"/>
    <property type="molecule type" value="Genomic_DNA"/>
</dbReference>
<dbReference type="GO" id="GO:0009401">
    <property type="term" value="P:phosphoenolpyruvate-dependent sugar phosphotransferase system"/>
    <property type="evidence" value="ECO:0007669"/>
    <property type="project" value="UniProtKB-KW"/>
</dbReference>
<dbReference type="EMBL" id="FMZL01000001">
    <property type="protein sequence ID" value="SDB96963.1"/>
    <property type="molecule type" value="Genomic_DNA"/>
</dbReference>
<evidence type="ECO:0000256" key="1">
    <source>
        <dbReference type="ARBA" id="ARBA00003681"/>
    </source>
</evidence>
<evidence type="ECO:0000313" key="10">
    <source>
        <dbReference type="EMBL" id="SDR67428.1"/>
    </source>
</evidence>
<evidence type="ECO:0000256" key="5">
    <source>
        <dbReference type="ARBA" id="ARBA00022683"/>
    </source>
</evidence>
<dbReference type="PROSITE" id="PS51350">
    <property type="entry name" value="PTS_HPR_DOM"/>
    <property type="match status" value="1"/>
</dbReference>
<dbReference type="Pfam" id="PF00381">
    <property type="entry name" value="PTS-HPr"/>
    <property type="match status" value="1"/>
</dbReference>
<comment type="function">
    <text evidence="1">General (non sugar-specific) component of the phosphoenolpyruvate-dependent sugar phosphotransferase system (sugar PTS). This major carbohydrate active-transport system catalyzes the phosphorylation of incoming sugar substrates concomitantly with their translocation across the cell membrane. The phosphoryl group from phosphoenolpyruvate (PEP) is transferred to the phosphoryl carrier protein HPr by enzyme I. Phospho-HPr then transfers it to the PTS EIIA domain.</text>
</comment>
<dbReference type="EMBL" id="LT629759">
    <property type="protein sequence ID" value="SDR67428.1"/>
    <property type="molecule type" value="Genomic_DNA"/>
</dbReference>
<dbReference type="Proteomes" id="UP000434342">
    <property type="component" value="Unassembled WGS sequence"/>
</dbReference>
<dbReference type="NCBIfam" id="TIGR01003">
    <property type="entry name" value="PTS_HPr_family"/>
    <property type="match status" value="1"/>
</dbReference>
<organism evidence="10 12">
    <name type="scientific">Parafannyhessea umbonata</name>
    <dbReference type="NCBI Taxonomy" id="604330"/>
    <lineage>
        <taxon>Bacteria</taxon>
        <taxon>Bacillati</taxon>
        <taxon>Actinomycetota</taxon>
        <taxon>Coriobacteriia</taxon>
        <taxon>Coriobacteriales</taxon>
        <taxon>Atopobiaceae</taxon>
        <taxon>Parafannyhessea</taxon>
    </lineage>
</organism>
<reference evidence="11 12" key="1">
    <citation type="submission" date="2016-10" db="EMBL/GenBank/DDBJ databases">
        <authorList>
            <person name="Varghese N."/>
            <person name="Submissions S."/>
        </authorList>
    </citation>
    <scope>NUCLEOTIDE SEQUENCE [LARGE SCALE GENOMIC DNA]</scope>
    <source>
        <strain evidence="11">DSM 22619</strain>
        <strain evidence="12">DSM 22620</strain>
    </source>
</reference>
<dbReference type="PANTHER" id="PTHR33705">
    <property type="entry name" value="PHOSPHOCARRIER PROTEIN HPR"/>
    <property type="match status" value="1"/>
</dbReference>
<feature type="domain" description="HPr" evidence="6">
    <location>
        <begin position="1"/>
        <end position="92"/>
    </location>
</feature>
<dbReference type="InterPro" id="IPR001020">
    <property type="entry name" value="PTS_HPr_His_P_site"/>
</dbReference>
<keyword evidence="5" id="KW-0598">Phosphotransferase system</keyword>
<dbReference type="CDD" id="cd00367">
    <property type="entry name" value="PTS-HPr_like"/>
    <property type="match status" value="1"/>
</dbReference>
<dbReference type="EMBL" id="VUND01000001">
    <property type="protein sequence ID" value="MST59901.1"/>
    <property type="molecule type" value="Genomic_DNA"/>
</dbReference>
<dbReference type="InterPro" id="IPR000032">
    <property type="entry name" value="HPr-like"/>
</dbReference>
<keyword evidence="11" id="KW-1185">Reference proteome</keyword>
<evidence type="ECO:0000313" key="11">
    <source>
        <dbReference type="Proteomes" id="UP000198528"/>
    </source>
</evidence>
<dbReference type="PROSITE" id="PS00369">
    <property type="entry name" value="PTS_HPR_HIS"/>
    <property type="match status" value="1"/>
</dbReference>
<dbReference type="GO" id="GO:0005737">
    <property type="term" value="C:cytoplasm"/>
    <property type="evidence" value="ECO:0007669"/>
    <property type="project" value="UniProtKB-SubCell"/>
</dbReference>
<reference evidence="7 13" key="3">
    <citation type="submission" date="2019-08" db="EMBL/GenBank/DDBJ databases">
        <title>In-depth cultivation of the pig gut microbiome towards novel bacterial diversity and tailored functional studies.</title>
        <authorList>
            <person name="Wylensek D."/>
            <person name="Hitch T.C.A."/>
            <person name="Clavel T."/>
        </authorList>
    </citation>
    <scope>NUCLEOTIDE SEQUENCE [LARGE SCALE GENOMIC DNA]</scope>
    <source>
        <strain evidence="7 13">WB01_CNA04</strain>
    </source>
</reference>
<sequence length="92" mass="9519">MVSKQVSIVSPTGLHARPASQFVQVAKQYQCAVTIKDLDKGSAPVNAKSIMMILAAGLGTGTKVEITCDGADENEALGALLGIKDGDANLFE</sequence>
<evidence type="ECO:0000313" key="13">
    <source>
        <dbReference type="Proteomes" id="UP000434342"/>
    </source>
</evidence>
<dbReference type="STRING" id="604330.SAMN04489857_0533"/>
<evidence type="ECO:0000256" key="2">
    <source>
        <dbReference type="ARBA" id="ARBA00004496"/>
    </source>
</evidence>
<evidence type="ECO:0000313" key="14">
    <source>
        <dbReference type="Proteomes" id="UP000565613"/>
    </source>
</evidence>
<reference evidence="10" key="2">
    <citation type="submission" date="2016-10" db="EMBL/GenBank/DDBJ databases">
        <authorList>
            <person name="de Groot N.N."/>
        </authorList>
    </citation>
    <scope>NUCLEOTIDE SEQUENCE [LARGE SCALE GENOMIC DNA]</scope>
    <source>
        <strain evidence="9">DSM 22619</strain>
        <strain evidence="10">DSM 22620</strain>
    </source>
</reference>
<evidence type="ECO:0000256" key="3">
    <source>
        <dbReference type="ARBA" id="ARBA00020422"/>
    </source>
</evidence>
<dbReference type="PANTHER" id="PTHR33705:SF2">
    <property type="entry name" value="PHOSPHOCARRIER PROTEIN NPR"/>
    <property type="match status" value="1"/>
</dbReference>
<evidence type="ECO:0000313" key="12">
    <source>
        <dbReference type="Proteomes" id="UP000199480"/>
    </source>
</evidence>
<keyword evidence="4" id="KW-0963">Cytoplasm</keyword>
<name>A0A1H1KYK2_9ACTN</name>
<protein>
    <recommendedName>
        <fullName evidence="3">Phosphocarrier protein HPr</fullName>
    </recommendedName>
</protein>
<dbReference type="Proteomes" id="UP000199480">
    <property type="component" value="Chromosome I"/>
</dbReference>
<accession>A0A1H1KYK2</accession>
<evidence type="ECO:0000256" key="4">
    <source>
        <dbReference type="ARBA" id="ARBA00022490"/>
    </source>
</evidence>
<dbReference type="AlphaFoldDB" id="A0A1H1KYK2"/>
<dbReference type="GeneID" id="78499908"/>
<dbReference type="SUPFAM" id="SSF55594">
    <property type="entry name" value="HPr-like"/>
    <property type="match status" value="1"/>
</dbReference>
<dbReference type="Proteomes" id="UP000198528">
    <property type="component" value="Unassembled WGS sequence"/>
</dbReference>
<gene>
    <name evidence="7" type="ORF">FYJ69_03080</name>
    <name evidence="8" type="ORF">HF885_02445</name>
    <name evidence="9" type="ORF">SAMN04487824_101106</name>
    <name evidence="10" type="ORF">SAMN04489857_0533</name>
</gene>
<evidence type="ECO:0000313" key="9">
    <source>
        <dbReference type="EMBL" id="SDB96963.1"/>
    </source>
</evidence>
<dbReference type="Proteomes" id="UP000565613">
    <property type="component" value="Unassembled WGS sequence"/>
</dbReference>
<dbReference type="InterPro" id="IPR050399">
    <property type="entry name" value="HPr"/>
</dbReference>
<dbReference type="InterPro" id="IPR035895">
    <property type="entry name" value="HPr-like_sf"/>
</dbReference>
<proteinExistence type="predicted"/>
<evidence type="ECO:0000259" key="6">
    <source>
        <dbReference type="PROSITE" id="PS51350"/>
    </source>
</evidence>
<dbReference type="OrthoDB" id="350754at2"/>
<comment type="subcellular location">
    <subcellularLocation>
        <location evidence="2">Cytoplasm</location>
    </subcellularLocation>
</comment>